<dbReference type="Proteomes" id="UP000053780">
    <property type="component" value="Unassembled WGS sequence"/>
</dbReference>
<sequence length="151" mass="17504">MKIFSKLMINLFVIECANVKFKINEPSIHKPIKNIQIDNKSDVDEIILSEQNILSRKSNKIIDTELGSETLRINFDTKENNLDNLDLQITNDKNFEYDEKNKLIPDSELNIKKNSDVICELHKDKSLIKESVKSKNANKESVIDIQPKKIY</sequence>
<reference evidence="1 2" key="1">
    <citation type="journal article" date="2013" name="BMC Genomics">
        <title>Genome sequencing and comparative genomics of honey bee microsporidia, Nosema apis reveal novel insights into host-parasite interactions.</title>
        <authorList>
            <person name="Chen Yp."/>
            <person name="Pettis J.S."/>
            <person name="Zhao Y."/>
            <person name="Liu X."/>
            <person name="Tallon L.J."/>
            <person name="Sadzewicz L.D."/>
            <person name="Li R."/>
            <person name="Zheng H."/>
            <person name="Huang S."/>
            <person name="Zhang X."/>
            <person name="Hamilton M.C."/>
            <person name="Pernal S.F."/>
            <person name="Melathopoulos A.P."/>
            <person name="Yan X."/>
            <person name="Evans J.D."/>
        </authorList>
    </citation>
    <scope>NUCLEOTIDE SEQUENCE [LARGE SCALE GENOMIC DNA]</scope>
    <source>
        <strain evidence="1 2">BRL 01</strain>
    </source>
</reference>
<protein>
    <submittedName>
        <fullName evidence="1">Uncharacterized protein</fullName>
    </submittedName>
</protein>
<gene>
    <name evidence="1" type="ORF">NAPIS_ORF00082</name>
</gene>
<evidence type="ECO:0000313" key="2">
    <source>
        <dbReference type="Proteomes" id="UP000053780"/>
    </source>
</evidence>
<dbReference type="AlphaFoldDB" id="T0L4B8"/>
<dbReference type="EMBL" id="KE646878">
    <property type="protein sequence ID" value="EQB62337.1"/>
    <property type="molecule type" value="Genomic_DNA"/>
</dbReference>
<name>T0L4B8_9MICR</name>
<evidence type="ECO:0000313" key="1">
    <source>
        <dbReference type="EMBL" id="EQB62337.1"/>
    </source>
</evidence>
<accession>T0L4B8</accession>
<dbReference type="VEuPathDB" id="MicrosporidiaDB:NAPIS_ORF00082"/>
<proteinExistence type="predicted"/>
<keyword evidence="2" id="KW-1185">Reference proteome</keyword>
<dbReference type="HOGENOM" id="CLU_1732004_0_0_1"/>
<organism evidence="1 2">
    <name type="scientific">Vairimorpha apis BRL 01</name>
    <dbReference type="NCBI Taxonomy" id="1037528"/>
    <lineage>
        <taxon>Eukaryota</taxon>
        <taxon>Fungi</taxon>
        <taxon>Fungi incertae sedis</taxon>
        <taxon>Microsporidia</taxon>
        <taxon>Nosematidae</taxon>
        <taxon>Vairimorpha</taxon>
    </lineage>
</organism>